<dbReference type="OrthoDB" id="341924at2759"/>
<dbReference type="EMBL" id="LXWW01000035">
    <property type="protein sequence ID" value="OAO17310.1"/>
    <property type="molecule type" value="Genomic_DNA"/>
</dbReference>
<dbReference type="GO" id="GO:0006352">
    <property type="term" value="P:DNA-templated transcription initiation"/>
    <property type="evidence" value="ECO:0007669"/>
    <property type="project" value="InterPro"/>
</dbReference>
<accession>A0A196SJT4</accession>
<dbReference type="InterPro" id="IPR003162">
    <property type="entry name" value="TFIID-31"/>
</dbReference>
<dbReference type="Proteomes" id="UP000078348">
    <property type="component" value="Unassembled WGS sequence"/>
</dbReference>
<dbReference type="AlphaFoldDB" id="A0A196SJT4"/>
<protein>
    <submittedName>
        <fullName evidence="1">Uncharacterized protein</fullName>
    </submittedName>
</protein>
<comment type="caution">
    <text evidence="1">The sequence shown here is derived from an EMBL/GenBank/DDBJ whole genome shotgun (WGS) entry which is preliminary data.</text>
</comment>
<name>A0A196SJT4_BLAHN</name>
<organism evidence="1 2">
    <name type="scientific">Blastocystis sp. subtype 1 (strain ATCC 50177 / NandII)</name>
    <dbReference type="NCBI Taxonomy" id="478820"/>
    <lineage>
        <taxon>Eukaryota</taxon>
        <taxon>Sar</taxon>
        <taxon>Stramenopiles</taxon>
        <taxon>Bigyra</taxon>
        <taxon>Opalozoa</taxon>
        <taxon>Opalinata</taxon>
        <taxon>Blastocystidae</taxon>
        <taxon>Blastocystis</taxon>
    </lineage>
</organism>
<gene>
    <name evidence="1" type="ORF">AV274_0936</name>
</gene>
<dbReference type="Pfam" id="PF02291">
    <property type="entry name" value="TFIID-31kDa"/>
    <property type="match status" value="1"/>
</dbReference>
<sequence>MESDSQQSEKAFSIPASIDTHNAILVNEEENPDVVRIKNTMASMGITSYEDNVIPMLLEFCDEYKRRLVAESKTYAEVCGQRQIGIPHVIEASTSLNRRYFSSVRKYPNEAQKVNTAHLKKDGEGVVLPHQSNLMSGTEYTLPATDH</sequence>
<proteinExistence type="predicted"/>
<dbReference type="Gene3D" id="1.10.20.10">
    <property type="entry name" value="Histone, subunit A"/>
    <property type="match status" value="1"/>
</dbReference>
<dbReference type="InterPro" id="IPR009072">
    <property type="entry name" value="Histone-fold"/>
</dbReference>
<reference evidence="1 2" key="1">
    <citation type="submission" date="2016-05" db="EMBL/GenBank/DDBJ databases">
        <title>Nuclear genome of Blastocystis sp. subtype 1 NandII.</title>
        <authorList>
            <person name="Gentekaki E."/>
            <person name="Curtis B."/>
            <person name="Stairs C."/>
            <person name="Eme L."/>
            <person name="Herman E."/>
            <person name="Klimes V."/>
            <person name="Arias M.C."/>
            <person name="Elias M."/>
            <person name="Hilliou F."/>
            <person name="Klute M."/>
            <person name="Malik S.-B."/>
            <person name="Pightling A."/>
            <person name="Rachubinski R."/>
            <person name="Salas D."/>
            <person name="Schlacht A."/>
            <person name="Suga H."/>
            <person name="Archibald J."/>
            <person name="Ball S.G."/>
            <person name="Clark G."/>
            <person name="Dacks J."/>
            <person name="Van Der Giezen M."/>
            <person name="Tsaousis A."/>
            <person name="Roger A."/>
        </authorList>
    </citation>
    <scope>NUCLEOTIDE SEQUENCE [LARGE SCALE GENOMIC DNA]</scope>
    <source>
        <strain evidence="2">ATCC 50177 / NandII</strain>
    </source>
</reference>
<evidence type="ECO:0000313" key="1">
    <source>
        <dbReference type="EMBL" id="OAO17310.1"/>
    </source>
</evidence>
<keyword evidence="2" id="KW-1185">Reference proteome</keyword>
<evidence type="ECO:0000313" key="2">
    <source>
        <dbReference type="Proteomes" id="UP000078348"/>
    </source>
</evidence>
<dbReference type="GO" id="GO:0046982">
    <property type="term" value="F:protein heterodimerization activity"/>
    <property type="evidence" value="ECO:0007669"/>
    <property type="project" value="InterPro"/>
</dbReference>
<dbReference type="CDD" id="cd07979">
    <property type="entry name" value="HFD_TAF9"/>
    <property type="match status" value="1"/>
</dbReference>